<gene>
    <name evidence="1" type="ordered locus">Desku_0650</name>
</gene>
<dbReference type="KEGG" id="dku:Desku_0650"/>
<dbReference type="AlphaFoldDB" id="A0AAU8PU52"/>
<proteinExistence type="predicted"/>
<dbReference type="EMBL" id="CP002770">
    <property type="protein sequence ID" value="AEG14259.1"/>
    <property type="molecule type" value="Genomic_DNA"/>
</dbReference>
<evidence type="ECO:0000313" key="1">
    <source>
        <dbReference type="EMBL" id="AEG14259.1"/>
    </source>
</evidence>
<protein>
    <submittedName>
        <fullName evidence="1">Uncharacterized protein</fullName>
    </submittedName>
</protein>
<dbReference type="Proteomes" id="UP000009229">
    <property type="component" value="Chromosome"/>
</dbReference>
<evidence type="ECO:0000313" key="2">
    <source>
        <dbReference type="Proteomes" id="UP000009229"/>
    </source>
</evidence>
<reference evidence="2" key="1">
    <citation type="submission" date="2011-05" db="EMBL/GenBank/DDBJ databases">
        <title>Complete sequence of Desulfotomaculum kuznetsovii DSM 6115.</title>
        <authorList>
            <person name="Lucas S."/>
            <person name="Han J."/>
            <person name="Lapidus A."/>
            <person name="Cheng J.-F."/>
            <person name="Goodwin L."/>
            <person name="Pitluck S."/>
            <person name="Peters L."/>
            <person name="Mikhailova N."/>
            <person name="Lu M."/>
            <person name="Saunders E."/>
            <person name="Han C."/>
            <person name="Tapia R."/>
            <person name="Land M."/>
            <person name="Hauser L."/>
            <person name="Kyrpides N."/>
            <person name="Ivanova N."/>
            <person name="Pagani I."/>
            <person name="Nazina T."/>
            <person name="Ivanova A."/>
            <person name="Parshina S."/>
            <person name="Kuever J."/>
            <person name="Muyzer G."/>
            <person name="Plugge C."/>
            <person name="Stams A."/>
            <person name="Woyke T."/>
        </authorList>
    </citation>
    <scope>NUCLEOTIDE SEQUENCE [LARGE SCALE GENOMIC DNA]</scope>
    <source>
        <strain evidence="2">DSM 6115 / VKM B-1805 / 17</strain>
    </source>
</reference>
<organism evidence="1 2">
    <name type="scientific">Desulfofundulus kuznetsovii (strain DSM 6115 / VKM B-1805 / 17)</name>
    <name type="common">Desulfotomaculum kuznetsovii</name>
    <dbReference type="NCBI Taxonomy" id="760568"/>
    <lineage>
        <taxon>Bacteria</taxon>
        <taxon>Bacillati</taxon>
        <taxon>Bacillota</taxon>
        <taxon>Clostridia</taxon>
        <taxon>Eubacteriales</taxon>
        <taxon>Peptococcaceae</taxon>
        <taxon>Desulfofundulus</taxon>
    </lineage>
</organism>
<name>A0AAU8PU52_DESK7</name>
<accession>A0AAU8PU52</accession>
<keyword evidence="2" id="KW-1185">Reference proteome</keyword>
<sequence>MTHSAPLTADKMAAVLHEATQHSLQPEFSDGMSADYNCLNAFAGTCTR</sequence>